<dbReference type="EMBL" id="PRKQ01000021">
    <property type="protein sequence ID" value="PPA93733.1"/>
    <property type="molecule type" value="Genomic_DNA"/>
</dbReference>
<dbReference type="AlphaFoldDB" id="A0AAP8U4M7"/>
<evidence type="ECO:0000313" key="2">
    <source>
        <dbReference type="EMBL" id="PPA93733.1"/>
    </source>
</evidence>
<name>A0AAP8U4M7_BRELA</name>
<accession>A0AAP8U4M7</accession>
<dbReference type="PANTHER" id="PTHR43861">
    <property type="entry name" value="TRANS-ACONITATE 2-METHYLTRANSFERASE-RELATED"/>
    <property type="match status" value="1"/>
</dbReference>
<organism evidence="2 3">
    <name type="scientific">Brevibacillus laterosporus</name>
    <name type="common">Bacillus laterosporus</name>
    <dbReference type="NCBI Taxonomy" id="1465"/>
    <lineage>
        <taxon>Bacteria</taxon>
        <taxon>Bacillati</taxon>
        <taxon>Bacillota</taxon>
        <taxon>Bacilli</taxon>
        <taxon>Bacillales</taxon>
        <taxon>Paenibacillaceae</taxon>
        <taxon>Brevibacillus</taxon>
    </lineage>
</organism>
<protein>
    <submittedName>
        <fullName evidence="2">SAM-dependent methyltransferase</fullName>
    </submittedName>
</protein>
<dbReference type="SUPFAM" id="SSF53335">
    <property type="entry name" value="S-adenosyl-L-methionine-dependent methyltransferases"/>
    <property type="match status" value="1"/>
</dbReference>
<evidence type="ECO:0000313" key="3">
    <source>
        <dbReference type="Proteomes" id="UP000239759"/>
    </source>
</evidence>
<reference evidence="2 3" key="1">
    <citation type="submission" date="2018-02" db="EMBL/GenBank/DDBJ databases">
        <title>Comparative analysis of genomes of three Brevibacillus laterosporus strains producers of potent antimicrobials isolated from silage.</title>
        <authorList>
            <person name="Kojic M."/>
            <person name="Miljkovic M."/>
            <person name="Studholme D."/>
            <person name="Filipic B."/>
        </authorList>
    </citation>
    <scope>NUCLEOTIDE SEQUENCE [LARGE SCALE GENOMIC DNA]</scope>
    <source>
        <strain evidence="2 3">BGSP11</strain>
    </source>
</reference>
<keyword evidence="2" id="KW-0489">Methyltransferase</keyword>
<proteinExistence type="predicted"/>
<evidence type="ECO:0000259" key="1">
    <source>
        <dbReference type="Pfam" id="PF08241"/>
    </source>
</evidence>
<keyword evidence="2" id="KW-0808">Transferase</keyword>
<dbReference type="GO" id="GO:0008757">
    <property type="term" value="F:S-adenosylmethionine-dependent methyltransferase activity"/>
    <property type="evidence" value="ECO:0007669"/>
    <property type="project" value="InterPro"/>
</dbReference>
<dbReference type="GO" id="GO:0032259">
    <property type="term" value="P:methylation"/>
    <property type="evidence" value="ECO:0007669"/>
    <property type="project" value="UniProtKB-KW"/>
</dbReference>
<dbReference type="Proteomes" id="UP000239759">
    <property type="component" value="Unassembled WGS sequence"/>
</dbReference>
<sequence>MYVKISSLSIAYYRNYITSLINKEVRYTQWQTTPLWLYIKSKGVSCQNRIVLEFLEREEIGMSIHFHDPLLKEAYKAREATGSWRDKMLEFVQPEGWQVLDAGCGGGIYTRAWADLGAKQVTAMDFSEIMLSAAQEECHSYPQIVYHLGDMRNTHLVTGTYDLIFSRATIHHFTEWTTCFEEQMRILNETGTFIIQDRTLLDCLLPGSPAHLRGYLFEYFPELKKLEQQRRPSAEAIREALYQVGFSSVQSEDFWEVRRTYSSLQEYQQDLLDRRGRSILHEISNEQLEIYVNDLHYKLPTDQPLEERDRWTLWIARK</sequence>
<comment type="caution">
    <text evidence="2">The sequence shown here is derived from an EMBL/GenBank/DDBJ whole genome shotgun (WGS) entry which is preliminary data.</text>
</comment>
<gene>
    <name evidence="2" type="ORF">C4A77_16385</name>
</gene>
<dbReference type="Gene3D" id="3.40.50.150">
    <property type="entry name" value="Vaccinia Virus protein VP39"/>
    <property type="match status" value="1"/>
</dbReference>
<dbReference type="InterPro" id="IPR013216">
    <property type="entry name" value="Methyltransf_11"/>
</dbReference>
<feature type="domain" description="Methyltransferase type 11" evidence="1">
    <location>
        <begin position="100"/>
        <end position="195"/>
    </location>
</feature>
<dbReference type="CDD" id="cd02440">
    <property type="entry name" value="AdoMet_MTases"/>
    <property type="match status" value="1"/>
</dbReference>
<dbReference type="PANTHER" id="PTHR43861:SF1">
    <property type="entry name" value="TRANS-ACONITATE 2-METHYLTRANSFERASE"/>
    <property type="match status" value="1"/>
</dbReference>
<dbReference type="Pfam" id="PF08241">
    <property type="entry name" value="Methyltransf_11"/>
    <property type="match status" value="1"/>
</dbReference>
<dbReference type="InterPro" id="IPR029063">
    <property type="entry name" value="SAM-dependent_MTases_sf"/>
</dbReference>